<evidence type="ECO:0000256" key="1">
    <source>
        <dbReference type="ARBA" id="ARBA00004370"/>
    </source>
</evidence>
<feature type="compositionally biased region" description="Low complexity" evidence="4">
    <location>
        <begin position="260"/>
        <end position="277"/>
    </location>
</feature>
<dbReference type="EMBL" id="LSMT01000113">
    <property type="protein sequence ID" value="PFX27010.1"/>
    <property type="molecule type" value="Genomic_DNA"/>
</dbReference>
<dbReference type="STRING" id="50429.A0A2B4SDW4"/>
<evidence type="ECO:0000313" key="6">
    <source>
        <dbReference type="EMBL" id="PFX27010.1"/>
    </source>
</evidence>
<organism evidence="6 7">
    <name type="scientific">Stylophora pistillata</name>
    <name type="common">Smooth cauliflower coral</name>
    <dbReference type="NCBI Taxonomy" id="50429"/>
    <lineage>
        <taxon>Eukaryota</taxon>
        <taxon>Metazoa</taxon>
        <taxon>Cnidaria</taxon>
        <taxon>Anthozoa</taxon>
        <taxon>Hexacorallia</taxon>
        <taxon>Scleractinia</taxon>
        <taxon>Astrocoeniina</taxon>
        <taxon>Pocilloporidae</taxon>
        <taxon>Stylophora</taxon>
    </lineage>
</organism>
<feature type="compositionally biased region" description="Polar residues" evidence="4">
    <location>
        <begin position="288"/>
        <end position="309"/>
    </location>
</feature>
<dbReference type="InterPro" id="IPR013980">
    <property type="entry name" value="MANSC_dom"/>
</dbReference>
<keyword evidence="3" id="KW-0325">Glycoprotein</keyword>
<dbReference type="PANTHER" id="PTHR46182:SF2">
    <property type="entry name" value="FI19480P1"/>
    <property type="match status" value="1"/>
</dbReference>
<feature type="compositionally biased region" description="Acidic residues" evidence="4">
    <location>
        <begin position="191"/>
        <end position="204"/>
    </location>
</feature>
<accession>A0A2B4SDW4</accession>
<dbReference type="InterPro" id="IPR029865">
    <property type="entry name" value="KIAA0319-like"/>
</dbReference>
<gene>
    <name evidence="6" type="ORF">AWC38_SpisGene8297</name>
</gene>
<keyword evidence="2" id="KW-0472">Membrane</keyword>
<proteinExistence type="predicted"/>
<feature type="compositionally biased region" description="Basic and acidic residues" evidence="4">
    <location>
        <begin position="206"/>
        <end position="223"/>
    </location>
</feature>
<feature type="compositionally biased region" description="Acidic residues" evidence="4">
    <location>
        <begin position="76"/>
        <end position="105"/>
    </location>
</feature>
<dbReference type="GO" id="GO:0001764">
    <property type="term" value="P:neuron migration"/>
    <property type="evidence" value="ECO:0007669"/>
    <property type="project" value="TreeGrafter"/>
</dbReference>
<feature type="compositionally biased region" description="Basic and acidic residues" evidence="4">
    <location>
        <begin position="64"/>
        <end position="75"/>
    </location>
</feature>
<evidence type="ECO:0000313" key="7">
    <source>
        <dbReference type="Proteomes" id="UP000225706"/>
    </source>
</evidence>
<feature type="compositionally biased region" description="Polar residues" evidence="4">
    <location>
        <begin position="107"/>
        <end position="118"/>
    </location>
</feature>
<keyword evidence="7" id="KW-1185">Reference proteome</keyword>
<feature type="compositionally biased region" description="Acidic residues" evidence="4">
    <location>
        <begin position="136"/>
        <end position="151"/>
    </location>
</feature>
<evidence type="ECO:0000259" key="5">
    <source>
        <dbReference type="Pfam" id="PF23597"/>
    </source>
</evidence>
<feature type="compositionally biased region" description="Basic and acidic residues" evidence="4">
    <location>
        <begin position="239"/>
        <end position="252"/>
    </location>
</feature>
<dbReference type="AlphaFoldDB" id="A0A2B4SDW4"/>
<evidence type="ECO:0000256" key="2">
    <source>
        <dbReference type="ARBA" id="ARBA00023136"/>
    </source>
</evidence>
<dbReference type="GO" id="GO:0016020">
    <property type="term" value="C:membrane"/>
    <property type="evidence" value="ECO:0007669"/>
    <property type="project" value="UniProtKB-SubCell"/>
</dbReference>
<dbReference type="PANTHER" id="PTHR46182">
    <property type="entry name" value="FI19480P1"/>
    <property type="match status" value="1"/>
</dbReference>
<comment type="caution">
    <text evidence="6">The sequence shown here is derived from an EMBL/GenBank/DDBJ whole genome shotgun (WGS) entry which is preliminary data.</text>
</comment>
<protein>
    <recommendedName>
        <fullName evidence="5">MANSC domain-containing protein</fullName>
    </recommendedName>
</protein>
<reference evidence="7" key="1">
    <citation type="journal article" date="2017" name="bioRxiv">
        <title>Comparative analysis of the genomes of Stylophora pistillata and Acropora digitifera provides evidence for extensive differences between species of corals.</title>
        <authorList>
            <person name="Voolstra C.R."/>
            <person name="Li Y."/>
            <person name="Liew Y.J."/>
            <person name="Baumgarten S."/>
            <person name="Zoccola D."/>
            <person name="Flot J.-F."/>
            <person name="Tambutte S."/>
            <person name="Allemand D."/>
            <person name="Aranda M."/>
        </authorList>
    </citation>
    <scope>NUCLEOTIDE SEQUENCE [LARGE SCALE GENOMIC DNA]</scope>
</reference>
<sequence length="729" mass="80627">MLSLKESSEVATSATSPVAESLELLAMQVAIATIAREPGISLTGDIAPDIINSYPDETLMYDDPMDHQRAKRSDGQEDDDRAGDDDDELADEGFDDEHEDDEDNDGNLRTSVKSSYSSGIHKKNEIDQKNAISEEQQPESIDDDDDDESGADEVGSSEGSSDDSERNADGSGSAEDGNQSSYARIRKPDNFDDDASAEKDEIEGSGDIKGERGKQMESEEKKPGVSLHRSKPRNLIKMVLEESKQAEQQERENNDEENSAQDSGSSSGSLAQGSGDQRVSHKNGTVVKGNQTELPQNHTNLHQNIPRNSSNEKLLPVKSKAKNMVKSSNSKRLKNTTLHEVKAKDEGRSKPRVKQVDVVHRKEVVRKKSVKKASIGISHVKHLTRKRLHSKYMTVHAVHPQVTKNHSKVVLKKTVNKGSSQMCHTDKIFSGHSLKGSTRAGHFDTLGETPSMQACLQRCCSKRTCDVALLIDGHCFGVACYSKELCEPIPIPHPHFVFSQLGLVSKGQKRGEIEKNQEFHCQYGNLTLKNNEQWSGELCGGVVTCKDGIATVKKCPGIPPKPDDCTKPRLLVRHRKGECCKMRWKCKARHCSFNSRVIKHGYKLSDPLCTGVLSCYNGWLHMDYCPKIPQKPKDCARPKLKTISVPGQCCQKLWVCSDKSCKYDGLKLSHGEKLTDASCAVVMECRNGFLHDKQCPGPPPVPRGCINPSLKVKRIPGDCCEMKWTCDIR</sequence>
<evidence type="ECO:0000256" key="3">
    <source>
        <dbReference type="ARBA" id="ARBA00023180"/>
    </source>
</evidence>
<dbReference type="OrthoDB" id="536372at2759"/>
<evidence type="ECO:0000256" key="4">
    <source>
        <dbReference type="SAM" id="MobiDB-lite"/>
    </source>
</evidence>
<name>A0A2B4SDW4_STYPI</name>
<comment type="subcellular location">
    <subcellularLocation>
        <location evidence="1">Membrane</location>
    </subcellularLocation>
</comment>
<dbReference type="Pfam" id="PF23597">
    <property type="entry name" value="KIAA0319_N"/>
    <property type="match status" value="1"/>
</dbReference>
<feature type="domain" description="MANSC" evidence="5">
    <location>
        <begin position="421"/>
        <end position="491"/>
    </location>
</feature>
<feature type="region of interest" description="Disordered" evidence="4">
    <location>
        <begin position="39"/>
        <end position="309"/>
    </location>
</feature>
<dbReference type="Proteomes" id="UP000225706">
    <property type="component" value="Unassembled WGS sequence"/>
</dbReference>
<dbReference type="GO" id="GO:0031410">
    <property type="term" value="C:cytoplasmic vesicle"/>
    <property type="evidence" value="ECO:0007669"/>
    <property type="project" value="TreeGrafter"/>
</dbReference>